<dbReference type="Proteomes" id="UP000324974">
    <property type="component" value="Chromosome"/>
</dbReference>
<accession>A0A5C1AM53</accession>
<dbReference type="EMBL" id="CP042425">
    <property type="protein sequence ID" value="QEL19046.1"/>
    <property type="molecule type" value="Genomic_DNA"/>
</dbReference>
<dbReference type="Gene3D" id="3.40.50.300">
    <property type="entry name" value="P-loop containing nucleotide triphosphate hydrolases"/>
    <property type="match status" value="1"/>
</dbReference>
<dbReference type="InterPro" id="IPR027417">
    <property type="entry name" value="P-loop_NTPase"/>
</dbReference>
<evidence type="ECO:0000313" key="1">
    <source>
        <dbReference type="EMBL" id="QEL19046.1"/>
    </source>
</evidence>
<dbReference type="InterPro" id="IPR017101">
    <property type="entry name" value="P-loop_ATP/GTP-bd_All4644_prd"/>
</dbReference>
<dbReference type="GO" id="GO:0046403">
    <property type="term" value="F:polynucleotide 3'-phosphatase activity"/>
    <property type="evidence" value="ECO:0007669"/>
    <property type="project" value="TreeGrafter"/>
</dbReference>
<organism evidence="1 2">
    <name type="scientific">Limnoglobus roseus</name>
    <dbReference type="NCBI Taxonomy" id="2598579"/>
    <lineage>
        <taxon>Bacteria</taxon>
        <taxon>Pseudomonadati</taxon>
        <taxon>Planctomycetota</taxon>
        <taxon>Planctomycetia</taxon>
        <taxon>Gemmatales</taxon>
        <taxon>Gemmataceae</taxon>
        <taxon>Limnoglobus</taxon>
    </lineage>
</organism>
<dbReference type="PANTHER" id="PTHR12083">
    <property type="entry name" value="BIFUNCTIONAL POLYNUCLEOTIDE PHOSPHATASE/KINASE"/>
    <property type="match status" value="1"/>
</dbReference>
<dbReference type="PIRSF" id="PIRSF037081">
    <property type="entry name" value="P-loop_All4644_prd"/>
    <property type="match status" value="1"/>
</dbReference>
<dbReference type="GO" id="GO:0005524">
    <property type="term" value="F:ATP binding"/>
    <property type="evidence" value="ECO:0007669"/>
    <property type="project" value="UniProtKB-KW"/>
</dbReference>
<dbReference type="SUPFAM" id="SSF52540">
    <property type="entry name" value="P-loop containing nucleoside triphosphate hydrolases"/>
    <property type="match status" value="1"/>
</dbReference>
<dbReference type="RefSeq" id="WP_218575183.1">
    <property type="nucleotide sequence ID" value="NZ_CP042425.1"/>
</dbReference>
<dbReference type="GO" id="GO:0006281">
    <property type="term" value="P:DNA repair"/>
    <property type="evidence" value="ECO:0007669"/>
    <property type="project" value="TreeGrafter"/>
</dbReference>
<name>A0A5C1AM53_9BACT</name>
<gene>
    <name evidence="1" type="ORF">PX52LOC_06100</name>
</gene>
<sequence length="158" mass="17311">MIELAILIGLQASGKSSFYRRHLAVTHALVSKDLLRNNRRPARRQTQLVTENLTAGRSVAVDNTNVTVELRKELIDLGHSLGATVTGYYLAAKLADCLTRNAERTGKNRVPDVGLFAAVKALVRPAYSEGFDRLFFVGIADGGAFDVRPWVEEEASRG</sequence>
<dbReference type="KEGG" id="lrs:PX52LOC_06100"/>
<dbReference type="GO" id="GO:0046404">
    <property type="term" value="F:ATP-dependent polydeoxyribonucleotide 5'-hydroxyl-kinase activity"/>
    <property type="evidence" value="ECO:0007669"/>
    <property type="project" value="TreeGrafter"/>
</dbReference>
<dbReference type="Pfam" id="PF13671">
    <property type="entry name" value="AAA_33"/>
    <property type="match status" value="1"/>
</dbReference>
<dbReference type="AlphaFoldDB" id="A0A5C1AM53"/>
<keyword evidence="2" id="KW-1185">Reference proteome</keyword>
<evidence type="ECO:0000313" key="2">
    <source>
        <dbReference type="Proteomes" id="UP000324974"/>
    </source>
</evidence>
<proteinExistence type="predicted"/>
<protein>
    <submittedName>
        <fullName evidence="1">ATP-binding protein</fullName>
    </submittedName>
</protein>
<keyword evidence="1" id="KW-0067">ATP-binding</keyword>
<dbReference type="GO" id="GO:0003690">
    <property type="term" value="F:double-stranded DNA binding"/>
    <property type="evidence" value="ECO:0007669"/>
    <property type="project" value="TreeGrafter"/>
</dbReference>
<keyword evidence="1" id="KW-0547">Nucleotide-binding</keyword>
<reference evidence="2" key="1">
    <citation type="submission" date="2019-08" db="EMBL/GenBank/DDBJ databases">
        <title>Limnoglobus roseus gen. nov., sp. nov., a novel freshwater planctomycete with a giant genome from the family Gemmataceae.</title>
        <authorList>
            <person name="Kulichevskaya I.S."/>
            <person name="Naumoff D.G."/>
            <person name="Miroshnikov K."/>
            <person name="Ivanova A."/>
            <person name="Philippov D.A."/>
            <person name="Hakobyan A."/>
            <person name="Rijpstra I.C."/>
            <person name="Sinninghe Damste J.S."/>
            <person name="Liesack W."/>
            <person name="Dedysh S.N."/>
        </authorList>
    </citation>
    <scope>NUCLEOTIDE SEQUENCE [LARGE SCALE GENOMIC DNA]</scope>
    <source>
        <strain evidence="2">PX52</strain>
    </source>
</reference>
<dbReference type="PANTHER" id="PTHR12083:SF9">
    <property type="entry name" value="BIFUNCTIONAL POLYNUCLEOTIDE PHOSPHATASE_KINASE"/>
    <property type="match status" value="1"/>
</dbReference>